<sequence length="229" mass="26540">MFRIRSPSILEPKIAHYPLTFVTKWIISIQTLILTVLFTGHLIKICIKPPDQYIEIWIQVALYVSYIISIVSFFVALKVNKWPLIIPIIIDEFLLLGYTSFKIVHIICGFGISTNDKLELWIYIFLCFMVMAECPLTIFLSIRVLLYVKTMARAVRTTRQLSYVGSITKESLRKEEQLVRMETIKKRIFETEGVQREPRISIISLPLEERDNQSTSTVSTIPHIEISDA</sequence>
<accession>A0A2A6BKC9</accession>
<gene>
    <name evidence="1" type="primary">WBGene00205652</name>
</gene>
<accession>A0A8R1UL89</accession>
<name>A0A2A6BKC9_PRIPA</name>
<proteinExistence type="predicted"/>
<dbReference type="AlphaFoldDB" id="A0A2A6BKC9"/>
<reference evidence="2" key="1">
    <citation type="journal article" date="2008" name="Nat. Genet.">
        <title>The Pristionchus pacificus genome provides a unique perspective on nematode lifestyle and parasitism.</title>
        <authorList>
            <person name="Dieterich C."/>
            <person name="Clifton S.W."/>
            <person name="Schuster L.N."/>
            <person name="Chinwalla A."/>
            <person name="Delehaunty K."/>
            <person name="Dinkelacker I."/>
            <person name="Fulton L."/>
            <person name="Fulton R."/>
            <person name="Godfrey J."/>
            <person name="Minx P."/>
            <person name="Mitreva M."/>
            <person name="Roeseler W."/>
            <person name="Tian H."/>
            <person name="Witte H."/>
            <person name="Yang S.P."/>
            <person name="Wilson R.K."/>
            <person name="Sommer R.J."/>
        </authorList>
    </citation>
    <scope>NUCLEOTIDE SEQUENCE [LARGE SCALE GENOMIC DNA]</scope>
    <source>
        <strain evidence="2">PS312</strain>
    </source>
</reference>
<dbReference type="Proteomes" id="UP000005239">
    <property type="component" value="Unassembled WGS sequence"/>
</dbReference>
<reference evidence="1" key="2">
    <citation type="submission" date="2022-06" db="UniProtKB">
        <authorList>
            <consortium name="EnsemblMetazoa"/>
        </authorList>
    </citation>
    <scope>IDENTIFICATION</scope>
    <source>
        <strain evidence="1">PS312</strain>
    </source>
</reference>
<organism evidence="1 2">
    <name type="scientific">Pristionchus pacificus</name>
    <name type="common">Parasitic nematode worm</name>
    <dbReference type="NCBI Taxonomy" id="54126"/>
    <lineage>
        <taxon>Eukaryota</taxon>
        <taxon>Metazoa</taxon>
        <taxon>Ecdysozoa</taxon>
        <taxon>Nematoda</taxon>
        <taxon>Chromadorea</taxon>
        <taxon>Rhabditida</taxon>
        <taxon>Rhabditina</taxon>
        <taxon>Diplogasteromorpha</taxon>
        <taxon>Diplogasteroidea</taxon>
        <taxon>Neodiplogasteridae</taxon>
        <taxon>Pristionchus</taxon>
    </lineage>
</organism>
<evidence type="ECO:0000313" key="1">
    <source>
        <dbReference type="EnsemblMetazoa" id="PPA32792.1"/>
    </source>
</evidence>
<dbReference type="EnsemblMetazoa" id="PPA32792.1">
    <property type="protein sequence ID" value="PPA32792.1"/>
    <property type="gene ID" value="WBGene00205652"/>
</dbReference>
<keyword evidence="2" id="KW-1185">Reference proteome</keyword>
<evidence type="ECO:0000313" key="2">
    <source>
        <dbReference type="Proteomes" id="UP000005239"/>
    </source>
</evidence>
<protein>
    <submittedName>
        <fullName evidence="1">Uncharacterized protein</fullName>
    </submittedName>
</protein>